<gene>
    <name evidence="2" type="ORF">E4P82_14420</name>
</gene>
<evidence type="ECO:0000313" key="3">
    <source>
        <dbReference type="Proteomes" id="UP000760480"/>
    </source>
</evidence>
<proteinExistence type="predicted"/>
<protein>
    <submittedName>
        <fullName evidence="2">Uncharacterized protein</fullName>
    </submittedName>
</protein>
<keyword evidence="1" id="KW-0812">Transmembrane</keyword>
<dbReference type="RefSeq" id="WP_169249548.1">
    <property type="nucleotide sequence ID" value="NZ_SPMZ01000043.1"/>
</dbReference>
<dbReference type="EMBL" id="SPMZ01000043">
    <property type="protein sequence ID" value="NMQ20283.1"/>
    <property type="molecule type" value="Genomic_DNA"/>
</dbReference>
<dbReference type="Proteomes" id="UP000760480">
    <property type="component" value="Unassembled WGS sequence"/>
</dbReference>
<feature type="transmembrane region" description="Helical" evidence="1">
    <location>
        <begin position="12"/>
        <end position="31"/>
    </location>
</feature>
<comment type="caution">
    <text evidence="2">The sequence shown here is derived from an EMBL/GenBank/DDBJ whole genome shotgun (WGS) entry which is preliminary data.</text>
</comment>
<name>A0ABX1TQA7_9GAMM</name>
<keyword evidence="1" id="KW-1133">Transmembrane helix</keyword>
<keyword evidence="3" id="KW-1185">Reference proteome</keyword>
<evidence type="ECO:0000313" key="2">
    <source>
        <dbReference type="EMBL" id="NMQ20283.1"/>
    </source>
</evidence>
<reference evidence="2 3" key="1">
    <citation type="submission" date="2019-03" db="EMBL/GenBank/DDBJ databases">
        <title>Metabolic reconstructions from genomes of highly enriched 'Candidatus Accumulibacter' and 'Candidatus Competibacter' bioreactor populations.</title>
        <authorList>
            <person name="Annavajhala M.K."/>
            <person name="Welles L."/>
            <person name="Abbas B."/>
            <person name="Sorokin D."/>
            <person name="Park H."/>
            <person name="Van Loosdrecht M."/>
            <person name="Chandran K."/>
        </authorList>
    </citation>
    <scope>NUCLEOTIDE SEQUENCE [LARGE SCALE GENOMIC DNA]</scope>
    <source>
        <strain evidence="2 3">SBR_G</strain>
    </source>
</reference>
<organism evidence="2 3">
    <name type="scientific">Candidatus Competibacter phosphatis</name>
    <dbReference type="NCBI Taxonomy" id="221280"/>
    <lineage>
        <taxon>Bacteria</taxon>
        <taxon>Pseudomonadati</taxon>
        <taxon>Pseudomonadota</taxon>
        <taxon>Gammaproteobacteria</taxon>
        <taxon>Candidatus Competibacteraceae</taxon>
        <taxon>Candidatus Competibacter</taxon>
    </lineage>
</organism>
<sequence>MANDDHHLSFWPMALFLSYMGLGFPGISYPYNYHLLGWNDFGREIEVLVNRLEHETGEKNIGRWYG</sequence>
<accession>A0ABX1TQA7</accession>
<evidence type="ECO:0000256" key="1">
    <source>
        <dbReference type="SAM" id="Phobius"/>
    </source>
</evidence>
<keyword evidence="1" id="KW-0472">Membrane</keyword>